<evidence type="ECO:0000256" key="1">
    <source>
        <dbReference type="SAM" id="SignalP"/>
    </source>
</evidence>
<comment type="caution">
    <text evidence="2">The sequence shown here is derived from an EMBL/GenBank/DDBJ whole genome shotgun (WGS) entry which is preliminary data.</text>
</comment>
<dbReference type="Pfam" id="PF04314">
    <property type="entry name" value="PCuAC"/>
    <property type="match status" value="1"/>
</dbReference>
<dbReference type="InterPro" id="IPR058248">
    <property type="entry name" value="Lxx211020-like"/>
</dbReference>
<dbReference type="Proteomes" id="UP000553706">
    <property type="component" value="Unassembled WGS sequence"/>
</dbReference>
<reference evidence="2 3" key="1">
    <citation type="submission" date="2020-08" db="EMBL/GenBank/DDBJ databases">
        <title>Genomic Encyclopedia of Type Strains, Phase IV (KMG-IV): sequencing the most valuable type-strain genomes for metagenomic binning, comparative biology and taxonomic classification.</title>
        <authorList>
            <person name="Goeker M."/>
        </authorList>
    </citation>
    <scope>NUCLEOTIDE SEQUENCE [LARGE SCALE GENOMIC DNA]</scope>
    <source>
        <strain evidence="2 3">DSM 27026</strain>
    </source>
</reference>
<feature type="chain" id="PRO_5032584520" description="Copper chaperone PCu(A)C" evidence="1">
    <location>
        <begin position="23"/>
        <end position="146"/>
    </location>
</feature>
<sequence length="146" mass="15066">MNKARLALWLGTLAALPGLALAGAPPGVTAQHAWVRYLLPNLPAGAYLTLTNNSDTPAILTGASSPACSMLMLHQSMDESGTSMMMGVSAIPVPAHGTLALSQGGYHLMCMDPKMRVGGQIPLALEFQDGTTLPLNAQVYGPSGPP</sequence>
<dbReference type="SUPFAM" id="SSF110087">
    <property type="entry name" value="DR1885-like metal-binding protein"/>
    <property type="match status" value="1"/>
</dbReference>
<dbReference type="InterPro" id="IPR007410">
    <property type="entry name" value="LpqE-like"/>
</dbReference>
<dbReference type="Gene3D" id="2.60.40.1890">
    <property type="entry name" value="PCu(A)C copper chaperone"/>
    <property type="match status" value="1"/>
</dbReference>
<dbReference type="EMBL" id="JACHFJ010000010">
    <property type="protein sequence ID" value="MBB5373828.1"/>
    <property type="molecule type" value="Genomic_DNA"/>
</dbReference>
<dbReference type="RefSeq" id="WP_183266854.1">
    <property type="nucleotide sequence ID" value="NZ_JACHFJ010000010.1"/>
</dbReference>
<gene>
    <name evidence="2" type="ORF">HNP71_002095</name>
</gene>
<name>A0A840VD77_9PROT</name>
<keyword evidence="3" id="KW-1185">Reference proteome</keyword>
<accession>A0A840VD77</accession>
<dbReference type="PANTHER" id="PTHR36302">
    <property type="entry name" value="BLR7088 PROTEIN"/>
    <property type="match status" value="1"/>
</dbReference>
<evidence type="ECO:0000313" key="2">
    <source>
        <dbReference type="EMBL" id="MBB5373828.1"/>
    </source>
</evidence>
<evidence type="ECO:0000313" key="3">
    <source>
        <dbReference type="Proteomes" id="UP000553706"/>
    </source>
</evidence>
<organism evidence="2 3">
    <name type="scientific">Acidocella aromatica</name>
    <dbReference type="NCBI Taxonomy" id="1303579"/>
    <lineage>
        <taxon>Bacteria</taxon>
        <taxon>Pseudomonadati</taxon>
        <taxon>Pseudomonadota</taxon>
        <taxon>Alphaproteobacteria</taxon>
        <taxon>Acetobacterales</taxon>
        <taxon>Acidocellaceae</taxon>
        <taxon>Acidocella</taxon>
    </lineage>
</organism>
<keyword evidence="1" id="KW-0732">Signal</keyword>
<proteinExistence type="predicted"/>
<dbReference type="InterPro" id="IPR036182">
    <property type="entry name" value="PCuAC_sf"/>
</dbReference>
<evidence type="ECO:0008006" key="4">
    <source>
        <dbReference type="Google" id="ProtNLM"/>
    </source>
</evidence>
<protein>
    <recommendedName>
        <fullName evidence="4">Copper chaperone PCu(A)C</fullName>
    </recommendedName>
</protein>
<dbReference type="PANTHER" id="PTHR36302:SF1">
    <property type="entry name" value="COPPER CHAPERONE PCU(A)C"/>
    <property type="match status" value="1"/>
</dbReference>
<dbReference type="AlphaFoldDB" id="A0A840VD77"/>
<feature type="signal peptide" evidence="1">
    <location>
        <begin position="1"/>
        <end position="22"/>
    </location>
</feature>